<organism evidence="11 12">
    <name type="scientific">Rhododendron simsii</name>
    <name type="common">Sims's rhododendron</name>
    <dbReference type="NCBI Taxonomy" id="118357"/>
    <lineage>
        <taxon>Eukaryota</taxon>
        <taxon>Viridiplantae</taxon>
        <taxon>Streptophyta</taxon>
        <taxon>Embryophyta</taxon>
        <taxon>Tracheophyta</taxon>
        <taxon>Spermatophyta</taxon>
        <taxon>Magnoliopsida</taxon>
        <taxon>eudicotyledons</taxon>
        <taxon>Gunneridae</taxon>
        <taxon>Pentapetalae</taxon>
        <taxon>asterids</taxon>
        <taxon>Ericales</taxon>
        <taxon>Ericaceae</taxon>
        <taxon>Ericoideae</taxon>
        <taxon>Rhodoreae</taxon>
        <taxon>Rhododendron</taxon>
    </lineage>
</organism>
<feature type="region of interest" description="Disordered" evidence="9">
    <location>
        <begin position="124"/>
        <end position="153"/>
    </location>
</feature>
<keyword evidence="3" id="KW-0805">Transcription regulation</keyword>
<feature type="region of interest" description="Disordered" evidence="9">
    <location>
        <begin position="1"/>
        <end position="38"/>
    </location>
</feature>
<dbReference type="SUPFAM" id="SSF54171">
    <property type="entry name" value="DNA-binding domain"/>
    <property type="match status" value="1"/>
</dbReference>
<keyword evidence="4" id="KW-0238">DNA-binding</keyword>
<comment type="similarity">
    <text evidence="8">Belongs to the AP2/ERF transcription factor family. ERF subfamily.</text>
</comment>
<dbReference type="GO" id="GO:0005634">
    <property type="term" value="C:nucleus"/>
    <property type="evidence" value="ECO:0007669"/>
    <property type="project" value="UniProtKB-SubCell"/>
</dbReference>
<evidence type="ECO:0000256" key="1">
    <source>
        <dbReference type="ARBA" id="ARBA00004123"/>
    </source>
</evidence>
<dbReference type="Proteomes" id="UP000626092">
    <property type="component" value="Unassembled WGS sequence"/>
</dbReference>
<evidence type="ECO:0000313" key="12">
    <source>
        <dbReference type="Proteomes" id="UP000626092"/>
    </source>
</evidence>
<comment type="subcellular location">
    <subcellularLocation>
        <location evidence="1">Nucleus</location>
    </subcellularLocation>
</comment>
<evidence type="ECO:0000256" key="2">
    <source>
        <dbReference type="ARBA" id="ARBA00022821"/>
    </source>
</evidence>
<feature type="compositionally biased region" description="Pro residues" evidence="9">
    <location>
        <begin position="1"/>
        <end position="18"/>
    </location>
</feature>
<dbReference type="PANTHER" id="PTHR31839:SF85">
    <property type="entry name" value="AP2_ERF DOMAIN-CONTAINING PROTEIN"/>
    <property type="match status" value="1"/>
</dbReference>
<proteinExistence type="inferred from homology"/>
<dbReference type="InterPro" id="IPR001471">
    <property type="entry name" value="AP2/ERF_dom"/>
</dbReference>
<evidence type="ECO:0000256" key="8">
    <source>
        <dbReference type="ARBA" id="ARBA00024343"/>
    </source>
</evidence>
<keyword evidence="12" id="KW-1185">Reference proteome</keyword>
<keyword evidence="2" id="KW-0611">Plant defense</keyword>
<evidence type="ECO:0000256" key="7">
    <source>
        <dbReference type="ARBA" id="ARBA00023242"/>
    </source>
</evidence>
<dbReference type="OrthoDB" id="1932364at2759"/>
<evidence type="ECO:0000256" key="5">
    <source>
        <dbReference type="ARBA" id="ARBA00023159"/>
    </source>
</evidence>
<dbReference type="InterPro" id="IPR045277">
    <property type="entry name" value="DRE1A-I"/>
</dbReference>
<feature type="region of interest" description="Disordered" evidence="9">
    <location>
        <begin position="172"/>
        <end position="200"/>
    </location>
</feature>
<dbReference type="GO" id="GO:0006952">
    <property type="term" value="P:defense response"/>
    <property type="evidence" value="ECO:0007669"/>
    <property type="project" value="UniProtKB-KW"/>
</dbReference>
<feature type="domain" description="AP2/ERF" evidence="10">
    <location>
        <begin position="40"/>
        <end position="96"/>
    </location>
</feature>
<evidence type="ECO:0000313" key="11">
    <source>
        <dbReference type="EMBL" id="KAF7149448.1"/>
    </source>
</evidence>
<dbReference type="SMART" id="SM00380">
    <property type="entry name" value="AP2"/>
    <property type="match status" value="1"/>
</dbReference>
<evidence type="ECO:0000256" key="4">
    <source>
        <dbReference type="ARBA" id="ARBA00023125"/>
    </source>
</evidence>
<dbReference type="PANTHER" id="PTHR31839">
    <property type="entry name" value="DEHYDRATION-RESPONSIVE ELEMENT-BINDING PROTEIN 1D"/>
    <property type="match status" value="1"/>
</dbReference>
<accession>A0A834HAC7</accession>
<keyword evidence="6" id="KW-0804">Transcription</keyword>
<dbReference type="Gene3D" id="3.30.730.10">
    <property type="entry name" value="AP2/ERF domain"/>
    <property type="match status" value="1"/>
</dbReference>
<dbReference type="GO" id="GO:0003700">
    <property type="term" value="F:DNA-binding transcription factor activity"/>
    <property type="evidence" value="ECO:0007669"/>
    <property type="project" value="InterPro"/>
</dbReference>
<comment type="caution">
    <text evidence="11">The sequence shown here is derived from an EMBL/GenBank/DDBJ whole genome shotgun (WGS) entry which is preliminary data.</text>
</comment>
<name>A0A834HAC7_RHOSS</name>
<dbReference type="AlphaFoldDB" id="A0A834HAC7"/>
<sequence>MANPANVPPSDRPPPKEVQPPTTTAPSPREGSGMSGKHLVFRGIRCRNGKWVSEIREPRKTTRIWLGTYPTPETAAAAYDVAALALKGPDATLNFPESALWYPIPASSSASDIRDAAAAAAAARQHLSMQTRSGSESTCQEGATSSGGGQEFFDEEEIFDMPNLMAEMAEGMLLSPPRMEGPSTEESAGNSDGERLWSYP</sequence>
<evidence type="ECO:0000256" key="6">
    <source>
        <dbReference type="ARBA" id="ARBA00023163"/>
    </source>
</evidence>
<evidence type="ECO:0000256" key="3">
    <source>
        <dbReference type="ARBA" id="ARBA00023015"/>
    </source>
</evidence>
<feature type="compositionally biased region" description="Polar residues" evidence="9">
    <location>
        <begin position="127"/>
        <end position="144"/>
    </location>
</feature>
<keyword evidence="7" id="KW-0539">Nucleus</keyword>
<dbReference type="InterPro" id="IPR036955">
    <property type="entry name" value="AP2/ERF_dom_sf"/>
</dbReference>
<reference evidence="11" key="1">
    <citation type="submission" date="2019-11" db="EMBL/GenBank/DDBJ databases">
        <authorList>
            <person name="Liu Y."/>
            <person name="Hou J."/>
            <person name="Li T.-Q."/>
            <person name="Guan C.-H."/>
            <person name="Wu X."/>
            <person name="Wu H.-Z."/>
            <person name="Ling F."/>
            <person name="Zhang R."/>
            <person name="Shi X.-G."/>
            <person name="Ren J.-P."/>
            <person name="Chen E.-F."/>
            <person name="Sun J.-M."/>
        </authorList>
    </citation>
    <scope>NUCLEOTIDE SEQUENCE</scope>
    <source>
        <strain evidence="11">Adult_tree_wgs_1</strain>
        <tissue evidence="11">Leaves</tissue>
    </source>
</reference>
<dbReference type="GO" id="GO:0003677">
    <property type="term" value="F:DNA binding"/>
    <property type="evidence" value="ECO:0007669"/>
    <property type="project" value="UniProtKB-KW"/>
</dbReference>
<gene>
    <name evidence="11" type="ORF">RHSIM_Rhsim03G0176600</name>
</gene>
<keyword evidence="5" id="KW-0010">Activator</keyword>
<dbReference type="FunFam" id="3.30.730.10:FF:000001">
    <property type="entry name" value="Ethylene-responsive transcription factor 2"/>
    <property type="match status" value="1"/>
</dbReference>
<evidence type="ECO:0000256" key="9">
    <source>
        <dbReference type="SAM" id="MobiDB-lite"/>
    </source>
</evidence>
<dbReference type="Pfam" id="PF00847">
    <property type="entry name" value="AP2"/>
    <property type="match status" value="1"/>
</dbReference>
<dbReference type="InterPro" id="IPR016177">
    <property type="entry name" value="DNA-bd_dom_sf"/>
</dbReference>
<dbReference type="EMBL" id="WJXA01000003">
    <property type="protein sequence ID" value="KAF7149448.1"/>
    <property type="molecule type" value="Genomic_DNA"/>
</dbReference>
<dbReference type="PROSITE" id="PS51032">
    <property type="entry name" value="AP2_ERF"/>
    <property type="match status" value="1"/>
</dbReference>
<dbReference type="CDD" id="cd00018">
    <property type="entry name" value="AP2"/>
    <property type="match status" value="1"/>
</dbReference>
<evidence type="ECO:0000259" key="10">
    <source>
        <dbReference type="PROSITE" id="PS51032"/>
    </source>
</evidence>
<protein>
    <recommendedName>
        <fullName evidence="10">AP2/ERF domain-containing protein</fullName>
    </recommendedName>
</protein>